<organism evidence="2 3">
    <name type="scientific">Capillimicrobium parvum</name>
    <dbReference type="NCBI Taxonomy" id="2884022"/>
    <lineage>
        <taxon>Bacteria</taxon>
        <taxon>Bacillati</taxon>
        <taxon>Actinomycetota</taxon>
        <taxon>Thermoleophilia</taxon>
        <taxon>Solirubrobacterales</taxon>
        <taxon>Capillimicrobiaceae</taxon>
        <taxon>Capillimicrobium</taxon>
    </lineage>
</organism>
<gene>
    <name evidence="2" type="ORF">DSM104329_01363</name>
</gene>
<reference evidence="2" key="1">
    <citation type="journal article" date="2022" name="Int. J. Syst. Evol. Microbiol.">
        <title>Pseudomonas aegrilactucae sp. nov. and Pseudomonas morbosilactucae sp. nov., pathogens causing bacterial rot of lettuce in Japan.</title>
        <authorList>
            <person name="Sawada H."/>
            <person name="Fujikawa T."/>
            <person name="Satou M."/>
        </authorList>
    </citation>
    <scope>NUCLEOTIDE SEQUENCE</scope>
    <source>
        <strain evidence="2">0166_1</strain>
    </source>
</reference>
<dbReference type="EMBL" id="CP087164">
    <property type="protein sequence ID" value="UGS34979.1"/>
    <property type="molecule type" value="Genomic_DNA"/>
</dbReference>
<dbReference type="RefSeq" id="WP_259314644.1">
    <property type="nucleotide sequence ID" value="NZ_CP087164.1"/>
</dbReference>
<evidence type="ECO:0000313" key="3">
    <source>
        <dbReference type="Proteomes" id="UP001162834"/>
    </source>
</evidence>
<keyword evidence="3" id="KW-1185">Reference proteome</keyword>
<protein>
    <submittedName>
        <fullName evidence="2">Uncharacterized protein</fullName>
    </submittedName>
</protein>
<dbReference type="AlphaFoldDB" id="A0A9E7BZV8"/>
<proteinExistence type="predicted"/>
<dbReference type="Proteomes" id="UP001162834">
    <property type="component" value="Chromosome"/>
</dbReference>
<dbReference type="KEGG" id="sbae:DSM104329_01363"/>
<accession>A0A9E7BZV8</accession>
<sequence>MSSDPLEGIAAADAHLGRPVPLPQAALPLVRWTEVRPAGPAGVEIEFNLDDSRAGAPGRLALYVGLDPPPAREWPGDEPPRDVPVGDAPGRWREAELVEAQPSLRPVVELEWHAHGLHLRLTAQGPWPPERLVEIANSVVPG</sequence>
<evidence type="ECO:0000313" key="2">
    <source>
        <dbReference type="EMBL" id="UGS34979.1"/>
    </source>
</evidence>
<feature type="region of interest" description="Disordered" evidence="1">
    <location>
        <begin position="69"/>
        <end position="88"/>
    </location>
</feature>
<evidence type="ECO:0000256" key="1">
    <source>
        <dbReference type="SAM" id="MobiDB-lite"/>
    </source>
</evidence>
<name>A0A9E7BZV8_9ACTN</name>